<evidence type="ECO:0000259" key="1">
    <source>
        <dbReference type="Pfam" id="PF20243"/>
    </source>
</evidence>
<sequence length="308" mass="34098">MTFLSSSFIFLMYRFNSILIFYKQKTARALLRAVQSYTLYLINKRMKNFKIALLALISILAISCDNDDDDAMALTGSGEVSVTFDNGYAGNDLLLGTTNAANSNGETLTVTRLSYIVSNFSLIDVDGNEYVFPKDDSYFIINQEADLDDISLPNIPAGAYTTLKFGIGVDDEKYQQGGEGQGDLWTRAEENNLTWSWTAGYKYINYEGTFTSATVTDETDFKVHLGRLGDQVNYEEVTLALPTNVTVSDEMDSNIHLKIDASKILASIHNLLLSDQAVLMTDPEKAPLIAENIATMFVVDHVHNGNGH</sequence>
<organism evidence="2 3">
    <name type="scientific">Cellulophaga algicola (strain DSM 14237 / IC166 / ACAM 630)</name>
    <dbReference type="NCBI Taxonomy" id="688270"/>
    <lineage>
        <taxon>Bacteria</taxon>
        <taxon>Pseudomonadati</taxon>
        <taxon>Bacteroidota</taxon>
        <taxon>Flavobacteriia</taxon>
        <taxon>Flavobacteriales</taxon>
        <taxon>Flavobacteriaceae</taxon>
        <taxon>Cellulophaga</taxon>
    </lineage>
</organism>
<proteinExistence type="predicted"/>
<evidence type="ECO:0000313" key="2">
    <source>
        <dbReference type="EMBL" id="ADV50435.1"/>
    </source>
</evidence>
<dbReference type="HOGENOM" id="CLU_069557_0_0_10"/>
<keyword evidence="3" id="KW-1185">Reference proteome</keyword>
<reference evidence="2 3" key="1">
    <citation type="journal article" date="2010" name="Stand. Genomic Sci.">
        <title>Complete genome sequence of Cellulophaga algicola type strain (IC166).</title>
        <authorList>
            <person name="Abt B."/>
            <person name="Lu M."/>
            <person name="Misra M."/>
            <person name="Han C."/>
            <person name="Nolan M."/>
            <person name="Lucas S."/>
            <person name="Hammon N."/>
            <person name="Deshpande S."/>
            <person name="Cheng J.F."/>
            <person name="Tapia R."/>
            <person name="Goodwin L."/>
            <person name="Pitluck S."/>
            <person name="Liolios K."/>
            <person name="Pagani I."/>
            <person name="Ivanova N."/>
            <person name="Mavromatis K."/>
            <person name="Ovchinikova G."/>
            <person name="Pati A."/>
            <person name="Chen A."/>
            <person name="Palaniappan K."/>
            <person name="Land M."/>
            <person name="Hauser L."/>
            <person name="Chang Y.J."/>
            <person name="Jeffries C.D."/>
            <person name="Detter J.C."/>
            <person name="Brambilla E."/>
            <person name="Rohde M."/>
            <person name="Tindall B.J."/>
            <person name="Goker M."/>
            <person name="Woyke T."/>
            <person name="Bristow J."/>
            <person name="Eisen J.A."/>
            <person name="Markowitz V."/>
            <person name="Hugenholtz P."/>
            <person name="Kyrpides N.C."/>
            <person name="Klenk H.P."/>
            <person name="Lapidus A."/>
        </authorList>
    </citation>
    <scope>NUCLEOTIDE SEQUENCE [LARGE SCALE GENOMIC DNA]</scope>
    <source>
        <strain evidence="3">DSM 14237 / IC166 / ACAM 630</strain>
    </source>
</reference>
<gene>
    <name evidence="2" type="ordered locus">Celal_3161</name>
</gene>
<dbReference type="KEGG" id="cao:Celal_3161"/>
<name>E6X4U3_CELAD</name>
<dbReference type="Pfam" id="PF20243">
    <property type="entry name" value="MbnP"/>
    <property type="match status" value="1"/>
</dbReference>
<protein>
    <recommendedName>
        <fullName evidence="1">Copper-binding protein MbnP-like domain-containing protein</fullName>
    </recommendedName>
</protein>
<dbReference type="Proteomes" id="UP000008634">
    <property type="component" value="Chromosome"/>
</dbReference>
<dbReference type="eggNOG" id="ENOG502ZB53">
    <property type="taxonomic scope" value="Bacteria"/>
</dbReference>
<evidence type="ECO:0000313" key="3">
    <source>
        <dbReference type="Proteomes" id="UP000008634"/>
    </source>
</evidence>
<feature type="domain" description="Copper-binding protein MbnP-like" evidence="1">
    <location>
        <begin position="78"/>
        <end position="271"/>
    </location>
</feature>
<dbReference type="EMBL" id="CP002453">
    <property type="protein sequence ID" value="ADV50435.1"/>
    <property type="molecule type" value="Genomic_DNA"/>
</dbReference>
<dbReference type="AlphaFoldDB" id="E6X4U3"/>
<dbReference type="STRING" id="688270.Celal_3161"/>
<accession>E6X4U3</accession>
<dbReference type="InterPro" id="IPR046863">
    <property type="entry name" value="MbnP-like_dom"/>
</dbReference>